<protein>
    <recommendedName>
        <fullName evidence="2">Amidohydrolase-related domain-containing protein</fullName>
    </recommendedName>
</protein>
<dbReference type="Pfam" id="PF04909">
    <property type="entry name" value="Amidohydro_2"/>
    <property type="match status" value="1"/>
</dbReference>
<organism evidence="3 4">
    <name type="scientific">Halobellus clavatus</name>
    <dbReference type="NCBI Taxonomy" id="660517"/>
    <lineage>
        <taxon>Archaea</taxon>
        <taxon>Methanobacteriati</taxon>
        <taxon>Methanobacteriota</taxon>
        <taxon>Stenosarchaea group</taxon>
        <taxon>Halobacteria</taxon>
        <taxon>Halobacteriales</taxon>
        <taxon>Haloferacaceae</taxon>
        <taxon>Halobellus</taxon>
    </lineage>
</organism>
<dbReference type="Proteomes" id="UP000199170">
    <property type="component" value="Unassembled WGS sequence"/>
</dbReference>
<keyword evidence="4" id="KW-1185">Reference proteome</keyword>
<proteinExistence type="predicted"/>
<evidence type="ECO:0000313" key="4">
    <source>
        <dbReference type="Proteomes" id="UP000199170"/>
    </source>
</evidence>
<dbReference type="GO" id="GO:0016787">
    <property type="term" value="F:hydrolase activity"/>
    <property type="evidence" value="ECO:0007669"/>
    <property type="project" value="InterPro"/>
</dbReference>
<dbReference type="InterPro" id="IPR032466">
    <property type="entry name" value="Metal_Hydrolase"/>
</dbReference>
<sequence>MGTTPTSSGEAPMQDLVVVDTDVHVPEHHPDIAEKVAEKMEMPYSHLLDPNKGTGGYGFPSTGSHSEVPDTLSVFGGRDDVSSNVTDTEAYIDEPLFEGFGVDYPIINMQPMWDVYPDTEQIVQQMPAANDVLVEEFMDASDEYFGLIGLQTRDPEAAAAEIDRLGDHDQLVGVFIHPGGQERGLGESRYDPIWAAAEDHGLPVVFHTTATGHMWDMAGIYRSMSIMPEVHTLSHPFAMMWVVTSLIANGTPAKFPDLEFVILESGIGWVPYLMSRLNREYSTWRSQVPLLEKMPEDYIRDQFYFGTQPLGEFNDRSQMADMIDLLGPESIMFSTDHPHYDFDNPESIRAFFSHLSEADQRAVFGENAIEVFDLPV</sequence>
<dbReference type="InterPro" id="IPR006680">
    <property type="entry name" value="Amidohydro-rel"/>
</dbReference>
<dbReference type="PANTHER" id="PTHR21240:SF28">
    <property type="entry name" value="ISO-OROTATE DECARBOXYLASE (EUROFUNG)"/>
    <property type="match status" value="1"/>
</dbReference>
<gene>
    <name evidence="3" type="ORF">SAMN04487946_102234</name>
</gene>
<feature type="domain" description="Amidohydrolase-related" evidence="2">
    <location>
        <begin position="120"/>
        <end position="374"/>
    </location>
</feature>
<evidence type="ECO:0000259" key="2">
    <source>
        <dbReference type="Pfam" id="PF04909"/>
    </source>
</evidence>
<keyword evidence="1" id="KW-0456">Lyase</keyword>
<reference evidence="4" key="1">
    <citation type="submission" date="2016-10" db="EMBL/GenBank/DDBJ databases">
        <authorList>
            <person name="Varghese N."/>
            <person name="Submissions S."/>
        </authorList>
    </citation>
    <scope>NUCLEOTIDE SEQUENCE [LARGE SCALE GENOMIC DNA]</scope>
    <source>
        <strain evidence="4">CGMCC 1.10118</strain>
    </source>
</reference>
<dbReference type="Gene3D" id="3.20.20.140">
    <property type="entry name" value="Metal-dependent hydrolases"/>
    <property type="match status" value="1"/>
</dbReference>
<dbReference type="SUPFAM" id="SSF51556">
    <property type="entry name" value="Metallo-dependent hydrolases"/>
    <property type="match status" value="1"/>
</dbReference>
<dbReference type="EMBL" id="FNPB01000002">
    <property type="protein sequence ID" value="SDX77187.1"/>
    <property type="molecule type" value="Genomic_DNA"/>
</dbReference>
<dbReference type="OrthoDB" id="189863at2157"/>
<dbReference type="RefSeq" id="WP_089765690.1">
    <property type="nucleotide sequence ID" value="NZ_FNPB01000002.1"/>
</dbReference>
<dbReference type="GO" id="GO:0016831">
    <property type="term" value="F:carboxy-lyase activity"/>
    <property type="evidence" value="ECO:0007669"/>
    <property type="project" value="InterPro"/>
</dbReference>
<evidence type="ECO:0000256" key="1">
    <source>
        <dbReference type="ARBA" id="ARBA00023239"/>
    </source>
</evidence>
<dbReference type="InterPro" id="IPR032465">
    <property type="entry name" value="ACMSD"/>
</dbReference>
<name>A0A1H3EF00_9EURY</name>
<accession>A0A1H3EF00</accession>
<dbReference type="GO" id="GO:0019748">
    <property type="term" value="P:secondary metabolic process"/>
    <property type="evidence" value="ECO:0007669"/>
    <property type="project" value="TreeGrafter"/>
</dbReference>
<evidence type="ECO:0000313" key="3">
    <source>
        <dbReference type="EMBL" id="SDX77187.1"/>
    </source>
</evidence>
<dbReference type="PANTHER" id="PTHR21240">
    <property type="entry name" value="2-AMINO-3-CARBOXYLMUCONATE-6-SEMIALDEHYDE DECARBOXYLASE"/>
    <property type="match status" value="1"/>
</dbReference>
<dbReference type="STRING" id="660517.SAMN04487946_102234"/>
<dbReference type="GO" id="GO:0005737">
    <property type="term" value="C:cytoplasm"/>
    <property type="evidence" value="ECO:0007669"/>
    <property type="project" value="TreeGrafter"/>
</dbReference>
<dbReference type="AlphaFoldDB" id="A0A1H3EF00"/>